<name>A0A232FN52_9HYME</name>
<evidence type="ECO:0000256" key="1">
    <source>
        <dbReference type="ARBA" id="ARBA00022737"/>
    </source>
</evidence>
<evidence type="ECO:0000313" key="4">
    <source>
        <dbReference type="Proteomes" id="UP000215335"/>
    </source>
</evidence>
<dbReference type="GO" id="GO:0005737">
    <property type="term" value="C:cytoplasm"/>
    <property type="evidence" value="ECO:0007669"/>
    <property type="project" value="TreeGrafter"/>
</dbReference>
<organism evidence="3 4">
    <name type="scientific">Trichomalopsis sarcophagae</name>
    <dbReference type="NCBI Taxonomy" id="543379"/>
    <lineage>
        <taxon>Eukaryota</taxon>
        <taxon>Metazoa</taxon>
        <taxon>Ecdysozoa</taxon>
        <taxon>Arthropoda</taxon>
        <taxon>Hexapoda</taxon>
        <taxon>Insecta</taxon>
        <taxon>Pterygota</taxon>
        <taxon>Neoptera</taxon>
        <taxon>Endopterygota</taxon>
        <taxon>Hymenoptera</taxon>
        <taxon>Apocrita</taxon>
        <taxon>Proctotrupomorpha</taxon>
        <taxon>Chalcidoidea</taxon>
        <taxon>Pteromalidae</taxon>
        <taxon>Pteromalinae</taxon>
        <taxon>Trichomalopsis</taxon>
    </lineage>
</organism>
<protein>
    <submittedName>
        <fullName evidence="3">Uncharacterized protein</fullName>
    </submittedName>
</protein>
<keyword evidence="2" id="KW-0040">ANK repeat</keyword>
<comment type="caution">
    <text evidence="3">The sequence shown here is derived from an EMBL/GenBank/DDBJ whole genome shotgun (WGS) entry which is preliminary data.</text>
</comment>
<reference evidence="3 4" key="1">
    <citation type="journal article" date="2017" name="Curr. Biol.">
        <title>The Evolution of Venom by Co-option of Single-Copy Genes.</title>
        <authorList>
            <person name="Martinson E.O."/>
            <person name="Mrinalini"/>
            <person name="Kelkar Y.D."/>
            <person name="Chang C.H."/>
            <person name="Werren J.H."/>
        </authorList>
    </citation>
    <scope>NUCLEOTIDE SEQUENCE [LARGE SCALE GENOMIC DNA]</scope>
    <source>
        <strain evidence="3 4">Alberta</strain>
        <tissue evidence="3">Whole body</tissue>
    </source>
</reference>
<evidence type="ECO:0000313" key="3">
    <source>
        <dbReference type="EMBL" id="OXU32161.1"/>
    </source>
</evidence>
<proteinExistence type="predicted"/>
<dbReference type="PANTHER" id="PTHR23206:SF8">
    <property type="entry name" value="ANKYRIN REPEAT AND KH DOMAIN-CONTAINING 1"/>
    <property type="match status" value="1"/>
</dbReference>
<gene>
    <name evidence="3" type="ORF">TSAR_012290</name>
</gene>
<dbReference type="EMBL" id="NNAY01000005">
    <property type="protein sequence ID" value="OXU32161.1"/>
    <property type="molecule type" value="Genomic_DNA"/>
</dbReference>
<dbReference type="PANTHER" id="PTHR23206">
    <property type="entry name" value="MASK PROTEIN"/>
    <property type="match status" value="1"/>
</dbReference>
<dbReference type="Proteomes" id="UP000215335">
    <property type="component" value="Unassembled WGS sequence"/>
</dbReference>
<accession>A0A232FN52</accession>
<dbReference type="AlphaFoldDB" id="A0A232FN52"/>
<keyword evidence="4" id="KW-1185">Reference proteome</keyword>
<evidence type="ECO:0000256" key="2">
    <source>
        <dbReference type="ARBA" id="ARBA00023043"/>
    </source>
</evidence>
<keyword evidence="1" id="KW-0677">Repeat</keyword>
<sequence length="185" mass="20565">MLIEAAKGGHTSVVQLLLDYPHSIMMNSTQNTSTSMSILSNSQTTQVLSQQPQQQMQNQQNIESNQIQTILPKHNSQKSLLRKNRSVSNVIDVTLTSAEAQQVRSQPSRTPSGILNEETNILDQSHANYSGISEPNMSFISPVSNPAVSNECRKNSRHEQILHKQQILEELQVILNHIAISNLTS</sequence>
<dbReference type="InterPro" id="IPR051631">
    <property type="entry name" value="Ankyrin-KH/SAM_domain"/>
</dbReference>
<dbReference type="STRING" id="543379.A0A232FN52"/>
<dbReference type="GO" id="GO:0045087">
    <property type="term" value="P:innate immune response"/>
    <property type="evidence" value="ECO:0007669"/>
    <property type="project" value="TreeGrafter"/>
</dbReference>